<dbReference type="OrthoDB" id="2133758at2759"/>
<keyword evidence="11" id="KW-1185">Reference proteome</keyword>
<name>A0A9Q0N288_9DIPT</name>
<dbReference type="EMBL" id="WJQU01000002">
    <property type="protein sequence ID" value="KAJ6641687.1"/>
    <property type="molecule type" value="Genomic_DNA"/>
</dbReference>
<organism evidence="10 11">
    <name type="scientific">Pseudolycoriella hygida</name>
    <dbReference type="NCBI Taxonomy" id="35572"/>
    <lineage>
        <taxon>Eukaryota</taxon>
        <taxon>Metazoa</taxon>
        <taxon>Ecdysozoa</taxon>
        <taxon>Arthropoda</taxon>
        <taxon>Hexapoda</taxon>
        <taxon>Insecta</taxon>
        <taxon>Pterygota</taxon>
        <taxon>Neoptera</taxon>
        <taxon>Endopterygota</taxon>
        <taxon>Diptera</taxon>
        <taxon>Nematocera</taxon>
        <taxon>Sciaroidea</taxon>
        <taxon>Sciaridae</taxon>
        <taxon>Pseudolycoriella</taxon>
    </lineage>
</organism>
<dbReference type="GO" id="GO:0047408">
    <property type="term" value="F:alkenylglycerophosphocholine hydrolase activity"/>
    <property type="evidence" value="ECO:0007669"/>
    <property type="project" value="UniProtKB-EC"/>
</dbReference>
<dbReference type="GO" id="GO:0016020">
    <property type="term" value="C:membrane"/>
    <property type="evidence" value="ECO:0007669"/>
    <property type="project" value="UniProtKB-SubCell"/>
</dbReference>
<comment type="catalytic activity">
    <reaction evidence="8">
        <text>a 1-O-(1Z-alkenyl)-sn-glycero-3-phosphocholine + H2O = a 2,3-saturated aldehyde + sn-glycerol 3-phosphocholine</text>
        <dbReference type="Rhea" id="RHEA:22544"/>
        <dbReference type="ChEBI" id="CHEBI:15377"/>
        <dbReference type="ChEBI" id="CHEBI:16870"/>
        <dbReference type="ChEBI" id="CHEBI:73359"/>
        <dbReference type="ChEBI" id="CHEBI:77287"/>
        <dbReference type="EC" id="3.3.2.2"/>
    </reaction>
</comment>
<protein>
    <recommendedName>
        <fullName evidence="6">lysoplasmalogenase</fullName>
        <ecNumber evidence="6">3.3.2.2</ecNumber>
    </recommendedName>
</protein>
<feature type="transmembrane region" description="Helical" evidence="9">
    <location>
        <begin position="200"/>
        <end position="218"/>
    </location>
</feature>
<feature type="transmembrane region" description="Helical" evidence="9">
    <location>
        <begin position="136"/>
        <end position="154"/>
    </location>
</feature>
<dbReference type="Pfam" id="PF07947">
    <property type="entry name" value="YhhN"/>
    <property type="match status" value="1"/>
</dbReference>
<feature type="transmembrane region" description="Helical" evidence="9">
    <location>
        <begin position="111"/>
        <end position="130"/>
    </location>
</feature>
<feature type="transmembrane region" description="Helical" evidence="9">
    <location>
        <begin position="31"/>
        <end position="51"/>
    </location>
</feature>
<reference evidence="10" key="1">
    <citation type="submission" date="2022-07" db="EMBL/GenBank/DDBJ databases">
        <authorList>
            <person name="Trinca V."/>
            <person name="Uliana J.V.C."/>
            <person name="Torres T.T."/>
            <person name="Ward R.J."/>
            <person name="Monesi N."/>
        </authorList>
    </citation>
    <scope>NUCLEOTIDE SEQUENCE</scope>
    <source>
        <strain evidence="10">HSMRA1968</strain>
        <tissue evidence="10">Whole embryos</tissue>
    </source>
</reference>
<evidence type="ECO:0000256" key="7">
    <source>
        <dbReference type="ARBA" id="ARBA00049458"/>
    </source>
</evidence>
<keyword evidence="4 9" id="KW-1133">Transmembrane helix</keyword>
<gene>
    <name evidence="10" type="primary">TMEM86A</name>
    <name evidence="10" type="ORF">Bhyg_06627</name>
</gene>
<evidence type="ECO:0000256" key="9">
    <source>
        <dbReference type="SAM" id="Phobius"/>
    </source>
</evidence>
<keyword evidence="3 9" id="KW-0812">Transmembrane</keyword>
<comment type="caution">
    <text evidence="10">The sequence shown here is derived from an EMBL/GenBank/DDBJ whole genome shotgun (WGS) entry which is preliminary data.</text>
</comment>
<dbReference type="InterPro" id="IPR012506">
    <property type="entry name" value="TMEM86B-like"/>
</dbReference>
<dbReference type="PANTHER" id="PTHR31885">
    <property type="entry name" value="GH04784P"/>
    <property type="match status" value="1"/>
</dbReference>
<comment type="similarity">
    <text evidence="2">Belongs to the TMEM86 family.</text>
</comment>
<evidence type="ECO:0000256" key="1">
    <source>
        <dbReference type="ARBA" id="ARBA00004141"/>
    </source>
</evidence>
<keyword evidence="5 9" id="KW-0472">Membrane</keyword>
<evidence type="ECO:0000256" key="8">
    <source>
        <dbReference type="ARBA" id="ARBA00049560"/>
    </source>
</evidence>
<accession>A0A9Q0N288</accession>
<sequence>MSISTTLKLIPFIASIGLYFTQFIPEHIPSLWATIVKCLPILSLALFTVLHEGFTSKTKLNRKIFTALLFSCVGDACLLWPEYFLHGVVAFGVAQIIFIVAAGFESLNMKIGLVLFPYANTVLYLVGPGVMSEPPLLAASVFLYSPILFGRVWLTWSKLFRNSPNWTTIFGAIGSFAFLVSDSYLSLNRFYVPLPYHQEIVMLTYYLAQSAVALTVLYQPTDKIKKRK</sequence>
<evidence type="ECO:0000313" key="10">
    <source>
        <dbReference type="EMBL" id="KAJ6641687.1"/>
    </source>
</evidence>
<feature type="transmembrane region" description="Helical" evidence="9">
    <location>
        <begin position="166"/>
        <end position="185"/>
    </location>
</feature>
<evidence type="ECO:0000256" key="3">
    <source>
        <dbReference type="ARBA" id="ARBA00022692"/>
    </source>
</evidence>
<dbReference type="Proteomes" id="UP001151699">
    <property type="component" value="Chromosome B"/>
</dbReference>
<feature type="transmembrane region" description="Helical" evidence="9">
    <location>
        <begin position="87"/>
        <end position="104"/>
    </location>
</feature>
<evidence type="ECO:0000256" key="5">
    <source>
        <dbReference type="ARBA" id="ARBA00023136"/>
    </source>
</evidence>
<proteinExistence type="inferred from homology"/>
<evidence type="ECO:0000256" key="4">
    <source>
        <dbReference type="ARBA" id="ARBA00022989"/>
    </source>
</evidence>
<feature type="transmembrane region" description="Helical" evidence="9">
    <location>
        <begin position="63"/>
        <end position="81"/>
    </location>
</feature>
<feature type="transmembrane region" description="Helical" evidence="9">
    <location>
        <begin position="7"/>
        <end position="25"/>
    </location>
</feature>
<comment type="subcellular location">
    <subcellularLocation>
        <location evidence="1">Membrane</location>
        <topology evidence="1">Multi-pass membrane protein</topology>
    </subcellularLocation>
</comment>
<evidence type="ECO:0000256" key="2">
    <source>
        <dbReference type="ARBA" id="ARBA00007375"/>
    </source>
</evidence>
<evidence type="ECO:0000313" key="11">
    <source>
        <dbReference type="Proteomes" id="UP001151699"/>
    </source>
</evidence>
<dbReference type="PANTHER" id="PTHR31885:SF6">
    <property type="entry name" value="GH04784P"/>
    <property type="match status" value="1"/>
</dbReference>
<comment type="catalytic activity">
    <reaction evidence="7">
        <text>a 1-O-(1Z-alkenyl)-sn-glycero-3-phosphoethanolamine + H2O = a 2,3-saturated aldehyde + sn-glycero-3-phosphoethanolamine</text>
        <dbReference type="Rhea" id="RHEA:16905"/>
        <dbReference type="ChEBI" id="CHEBI:15377"/>
        <dbReference type="ChEBI" id="CHEBI:73359"/>
        <dbReference type="ChEBI" id="CHEBI:77288"/>
        <dbReference type="ChEBI" id="CHEBI:143890"/>
        <dbReference type="EC" id="3.3.2.2"/>
    </reaction>
</comment>
<evidence type="ECO:0000256" key="6">
    <source>
        <dbReference type="ARBA" id="ARBA00035673"/>
    </source>
</evidence>
<dbReference type="AlphaFoldDB" id="A0A9Q0N288"/>
<dbReference type="EC" id="3.3.2.2" evidence="6"/>